<feature type="domain" description="Fatty acid hydroxylase" evidence="15">
    <location>
        <begin position="43"/>
        <end position="173"/>
    </location>
</feature>
<keyword evidence="3" id="KW-0444">Lipid biosynthesis</keyword>
<keyword evidence="10" id="KW-0560">Oxidoreductase</keyword>
<keyword evidence="12 14" id="KW-0472">Membrane</keyword>
<keyword evidence="11" id="KW-0443">Lipid metabolism</keyword>
<dbReference type="RefSeq" id="WP_099554653.1">
    <property type="nucleotide sequence ID" value="NZ_LT960614.1"/>
</dbReference>
<dbReference type="Proteomes" id="UP000223606">
    <property type="component" value="Chromosome 1"/>
</dbReference>
<dbReference type="GO" id="GO:0006633">
    <property type="term" value="P:fatty acid biosynthetic process"/>
    <property type="evidence" value="ECO:0007669"/>
    <property type="project" value="UniProtKB-KW"/>
</dbReference>
<feature type="transmembrane region" description="Helical" evidence="14">
    <location>
        <begin position="12"/>
        <end position="30"/>
    </location>
</feature>
<evidence type="ECO:0000256" key="14">
    <source>
        <dbReference type="SAM" id="Phobius"/>
    </source>
</evidence>
<evidence type="ECO:0000256" key="3">
    <source>
        <dbReference type="ARBA" id="ARBA00022516"/>
    </source>
</evidence>
<evidence type="ECO:0000256" key="10">
    <source>
        <dbReference type="ARBA" id="ARBA00023002"/>
    </source>
</evidence>
<keyword evidence="8" id="KW-0862">Zinc</keyword>
<dbReference type="InterPro" id="IPR014430">
    <property type="entry name" value="Scs7"/>
</dbReference>
<keyword evidence="7" id="KW-0276">Fatty acid metabolism</keyword>
<dbReference type="GO" id="GO:0016020">
    <property type="term" value="C:membrane"/>
    <property type="evidence" value="ECO:0007669"/>
    <property type="project" value="InterPro"/>
</dbReference>
<evidence type="ECO:0000256" key="5">
    <source>
        <dbReference type="ARBA" id="ARBA00022723"/>
    </source>
</evidence>
<comment type="subcellular location">
    <subcellularLocation>
        <location evidence="2">Endoplasmic reticulum membrane</location>
        <topology evidence="2">Multi-pass membrane protein</topology>
    </subcellularLocation>
</comment>
<dbReference type="GO" id="GO:0080132">
    <property type="term" value="F:fatty acid 2-hydroxylase activity"/>
    <property type="evidence" value="ECO:0007669"/>
    <property type="project" value="InterPro"/>
</dbReference>
<evidence type="ECO:0000313" key="16">
    <source>
        <dbReference type="EMBL" id="SON54367.1"/>
    </source>
</evidence>
<keyword evidence="17" id="KW-1185">Reference proteome</keyword>
<evidence type="ECO:0000256" key="9">
    <source>
        <dbReference type="ARBA" id="ARBA00022989"/>
    </source>
</evidence>
<dbReference type="PANTHER" id="PTHR12863:SF1">
    <property type="entry name" value="FATTY ACID 2-HYDROXYLASE"/>
    <property type="match status" value="1"/>
</dbReference>
<evidence type="ECO:0000256" key="8">
    <source>
        <dbReference type="ARBA" id="ARBA00022833"/>
    </source>
</evidence>
<evidence type="ECO:0000256" key="7">
    <source>
        <dbReference type="ARBA" id="ARBA00022832"/>
    </source>
</evidence>
<dbReference type="KEGG" id="hdi:HDIA_0826"/>
<feature type="transmembrane region" description="Helical" evidence="14">
    <location>
        <begin position="107"/>
        <end position="125"/>
    </location>
</feature>
<sequence>MLLSRVGYYSDFFAYPVQIAVLGAATFTYADADRASIYVAIFLASLALWTLLEYILHRFVLHHLPWIKEMHEQHHRDVRALVGTPTWFSIALILGLVFFPVLWLADVAIASIATSGFMSGYLWYVSVHHMVHHGHPVHSGCLYSAKRNHAMHHADQAYNFGVTSCFWDRVFRTVRRPR</sequence>
<evidence type="ECO:0000256" key="6">
    <source>
        <dbReference type="ARBA" id="ARBA00022824"/>
    </source>
</evidence>
<evidence type="ECO:0000256" key="1">
    <source>
        <dbReference type="ARBA" id="ARBA00001947"/>
    </source>
</evidence>
<evidence type="ECO:0000256" key="2">
    <source>
        <dbReference type="ARBA" id="ARBA00004477"/>
    </source>
</evidence>
<comment type="cofactor">
    <cofactor evidence="1">
        <name>Zn(2+)</name>
        <dbReference type="ChEBI" id="CHEBI:29105"/>
    </cofactor>
</comment>
<dbReference type="PANTHER" id="PTHR12863">
    <property type="entry name" value="FATTY ACID HYDROXYLASE"/>
    <property type="match status" value="1"/>
</dbReference>
<evidence type="ECO:0000259" key="15">
    <source>
        <dbReference type="Pfam" id="PF04116"/>
    </source>
</evidence>
<keyword evidence="5" id="KW-0479">Metal-binding</keyword>
<dbReference type="GO" id="GO:0005506">
    <property type="term" value="F:iron ion binding"/>
    <property type="evidence" value="ECO:0007669"/>
    <property type="project" value="InterPro"/>
</dbReference>
<organism evidence="16 17">
    <name type="scientific">Hartmannibacter diazotrophicus</name>
    <dbReference type="NCBI Taxonomy" id="1482074"/>
    <lineage>
        <taxon>Bacteria</taxon>
        <taxon>Pseudomonadati</taxon>
        <taxon>Pseudomonadota</taxon>
        <taxon>Alphaproteobacteria</taxon>
        <taxon>Hyphomicrobiales</taxon>
        <taxon>Pleomorphomonadaceae</taxon>
        <taxon>Hartmannibacter</taxon>
    </lineage>
</organism>
<keyword evidence="9 14" id="KW-1133">Transmembrane helix</keyword>
<dbReference type="OrthoDB" id="5291370at2"/>
<keyword evidence="6" id="KW-0256">Endoplasmic reticulum</keyword>
<proteinExistence type="predicted"/>
<evidence type="ECO:0000256" key="4">
    <source>
        <dbReference type="ARBA" id="ARBA00022692"/>
    </source>
</evidence>
<protein>
    <submittedName>
        <fullName evidence="16">Fatty acid hydroxylase superfamily protein</fullName>
    </submittedName>
</protein>
<evidence type="ECO:0000256" key="11">
    <source>
        <dbReference type="ARBA" id="ARBA00023098"/>
    </source>
</evidence>
<reference evidence="17" key="1">
    <citation type="submission" date="2017-09" db="EMBL/GenBank/DDBJ databases">
        <title>Genome sequence of Nannocystis excedens DSM 71.</title>
        <authorList>
            <person name="Blom J."/>
        </authorList>
    </citation>
    <scope>NUCLEOTIDE SEQUENCE [LARGE SCALE GENOMIC DNA]</scope>
    <source>
        <strain evidence="17">type strain: E19</strain>
    </source>
</reference>
<evidence type="ECO:0000313" key="17">
    <source>
        <dbReference type="Proteomes" id="UP000223606"/>
    </source>
</evidence>
<keyword evidence="4 14" id="KW-0812">Transmembrane</keyword>
<keyword evidence="13" id="KW-0275">Fatty acid biosynthesis</keyword>
<feature type="transmembrane region" description="Helical" evidence="14">
    <location>
        <begin position="78"/>
        <end position="101"/>
    </location>
</feature>
<dbReference type="InterPro" id="IPR006694">
    <property type="entry name" value="Fatty_acid_hydroxylase"/>
</dbReference>
<accession>A0A2C9D1W0</accession>
<gene>
    <name evidence="16" type="ORF">HDIA_0826</name>
</gene>
<evidence type="ECO:0000256" key="12">
    <source>
        <dbReference type="ARBA" id="ARBA00023136"/>
    </source>
</evidence>
<dbReference type="AlphaFoldDB" id="A0A2C9D1W0"/>
<name>A0A2C9D1W0_9HYPH</name>
<dbReference type="EMBL" id="LT960614">
    <property type="protein sequence ID" value="SON54367.1"/>
    <property type="molecule type" value="Genomic_DNA"/>
</dbReference>
<evidence type="ECO:0000256" key="13">
    <source>
        <dbReference type="ARBA" id="ARBA00023160"/>
    </source>
</evidence>
<dbReference type="Pfam" id="PF04116">
    <property type="entry name" value="FA_hydroxylase"/>
    <property type="match status" value="1"/>
</dbReference>
<feature type="transmembrane region" description="Helical" evidence="14">
    <location>
        <begin position="36"/>
        <end position="57"/>
    </location>
</feature>